<evidence type="ECO:0000256" key="6">
    <source>
        <dbReference type="ARBA" id="ARBA00023136"/>
    </source>
</evidence>
<feature type="transmembrane region" description="Helical" evidence="10">
    <location>
        <begin position="318"/>
        <end position="336"/>
    </location>
</feature>
<dbReference type="InterPro" id="IPR000276">
    <property type="entry name" value="GPCR_Rhodpsn"/>
</dbReference>
<sequence>MTGSLIVHDKTKHSWCHYITFYVIMEANLSAYVSELADGEFFVPTPVMVNTVFQVLIATAGILCNLMVIVTLLLGSERQDTSSIVFMINLASADFLFLVGVPFQVAEDIYMRWTLGSFACSVSKFVTYLNFMVSPLFLMVMSIDRFLAVNLAFSSGRFRTKRAAKIVSFFVWLISVGCVLPVAAFHSIKNGLPRCSPNFPDEIAPEMSLESVTRSILALDPSNVSFETLNDLFSQNASDQNTTGGSPRVDYCKYSTNSRTFYIWTICNFVYSYVIPFFVISCCYSAILWKVYSSKGMEWHSESVNAHQRHRRRKVTRTVATLVITYAVCSSPYYIWQVAQITGVPVAVISVCAHVKRFNTTMGYFNSALNPFIYAFSSGIFSNKFRIARRQLRRGPTFEMDVTNPTLRIRITPLLDRRSVIEKNSQSPKKSPSSSLRIKALIRGKDATRSPSLKNKV</sequence>
<feature type="domain" description="G-protein coupled receptors family 1 profile" evidence="11">
    <location>
        <begin position="64"/>
        <end position="374"/>
    </location>
</feature>
<dbReference type="PANTHER" id="PTHR24229:SF112">
    <property type="entry name" value="CHEMOKINE-LIKE RECEPTOR 1"/>
    <property type="match status" value="1"/>
</dbReference>
<dbReference type="Gene3D" id="1.20.1070.10">
    <property type="entry name" value="Rhodopsin 7-helix transmembrane proteins"/>
    <property type="match status" value="2"/>
</dbReference>
<keyword evidence="3 10" id="KW-0812">Transmembrane</keyword>
<keyword evidence="4 10" id="KW-1133">Transmembrane helix</keyword>
<reference evidence="12 13" key="1">
    <citation type="submission" date="2024-02" db="EMBL/GenBank/DDBJ databases">
        <authorList>
            <person name="Daric V."/>
            <person name="Darras S."/>
        </authorList>
    </citation>
    <scope>NUCLEOTIDE SEQUENCE [LARGE SCALE GENOMIC DNA]</scope>
</reference>
<feature type="region of interest" description="Disordered" evidence="9">
    <location>
        <begin position="421"/>
        <end position="457"/>
    </location>
</feature>
<evidence type="ECO:0000256" key="8">
    <source>
        <dbReference type="ARBA" id="ARBA00023224"/>
    </source>
</evidence>
<dbReference type="Pfam" id="PF00001">
    <property type="entry name" value="7tm_1"/>
    <property type="match status" value="2"/>
</dbReference>
<feature type="transmembrane region" description="Helical" evidence="10">
    <location>
        <begin position="169"/>
        <end position="188"/>
    </location>
</feature>
<dbReference type="PROSITE" id="PS50262">
    <property type="entry name" value="G_PROTEIN_RECEP_F1_2"/>
    <property type="match status" value="1"/>
</dbReference>
<dbReference type="Proteomes" id="UP001642483">
    <property type="component" value="Unassembled WGS sequence"/>
</dbReference>
<dbReference type="InterPro" id="IPR017452">
    <property type="entry name" value="GPCR_Rhodpsn_7TM"/>
</dbReference>
<evidence type="ECO:0000256" key="7">
    <source>
        <dbReference type="ARBA" id="ARBA00023170"/>
    </source>
</evidence>
<protein>
    <recommendedName>
        <fullName evidence="11">G-protein coupled receptors family 1 profile domain-containing protein</fullName>
    </recommendedName>
</protein>
<evidence type="ECO:0000256" key="9">
    <source>
        <dbReference type="SAM" id="MobiDB-lite"/>
    </source>
</evidence>
<evidence type="ECO:0000256" key="5">
    <source>
        <dbReference type="ARBA" id="ARBA00023040"/>
    </source>
</evidence>
<evidence type="ECO:0000256" key="2">
    <source>
        <dbReference type="ARBA" id="ARBA00022475"/>
    </source>
</evidence>
<feature type="transmembrane region" description="Helical" evidence="10">
    <location>
        <begin position="364"/>
        <end position="383"/>
    </location>
</feature>
<evidence type="ECO:0000259" key="11">
    <source>
        <dbReference type="PROSITE" id="PS50262"/>
    </source>
</evidence>
<keyword evidence="7" id="KW-0675">Receptor</keyword>
<evidence type="ECO:0000256" key="1">
    <source>
        <dbReference type="ARBA" id="ARBA00004651"/>
    </source>
</evidence>
<feature type="transmembrane region" description="Helical" evidence="10">
    <location>
        <begin position="86"/>
        <end position="105"/>
    </location>
</feature>
<organism evidence="12 13">
    <name type="scientific">Clavelina lepadiformis</name>
    <name type="common">Light-bulb sea squirt</name>
    <name type="synonym">Ascidia lepadiformis</name>
    <dbReference type="NCBI Taxonomy" id="159417"/>
    <lineage>
        <taxon>Eukaryota</taxon>
        <taxon>Metazoa</taxon>
        <taxon>Chordata</taxon>
        <taxon>Tunicata</taxon>
        <taxon>Ascidiacea</taxon>
        <taxon>Aplousobranchia</taxon>
        <taxon>Clavelinidae</taxon>
        <taxon>Clavelina</taxon>
    </lineage>
</organism>
<evidence type="ECO:0000256" key="4">
    <source>
        <dbReference type="ARBA" id="ARBA00022989"/>
    </source>
</evidence>
<keyword evidence="8" id="KW-0807">Transducer</keyword>
<dbReference type="EMBL" id="CAWYQH010000106">
    <property type="protein sequence ID" value="CAK8687927.1"/>
    <property type="molecule type" value="Genomic_DNA"/>
</dbReference>
<evidence type="ECO:0000313" key="13">
    <source>
        <dbReference type="Proteomes" id="UP001642483"/>
    </source>
</evidence>
<keyword evidence="5" id="KW-0297">G-protein coupled receptor</keyword>
<evidence type="ECO:0000256" key="10">
    <source>
        <dbReference type="SAM" id="Phobius"/>
    </source>
</evidence>
<feature type="transmembrane region" description="Helical" evidence="10">
    <location>
        <begin position="125"/>
        <end position="148"/>
    </location>
</feature>
<keyword evidence="2" id="KW-1003">Cell membrane</keyword>
<keyword evidence="13" id="KW-1185">Reference proteome</keyword>
<evidence type="ECO:0000256" key="3">
    <source>
        <dbReference type="ARBA" id="ARBA00022692"/>
    </source>
</evidence>
<keyword evidence="6 10" id="KW-0472">Membrane</keyword>
<proteinExistence type="predicted"/>
<evidence type="ECO:0000313" key="12">
    <source>
        <dbReference type="EMBL" id="CAK8687927.1"/>
    </source>
</evidence>
<feature type="transmembrane region" description="Helical" evidence="10">
    <location>
        <begin position="261"/>
        <end position="289"/>
    </location>
</feature>
<comment type="caution">
    <text evidence="12">The sequence shown here is derived from an EMBL/GenBank/DDBJ whole genome shotgun (WGS) entry which is preliminary data.</text>
</comment>
<name>A0ABP0G9G6_CLALP</name>
<dbReference type="PRINTS" id="PR00237">
    <property type="entry name" value="GPCRRHODOPSN"/>
</dbReference>
<feature type="transmembrane region" description="Helical" evidence="10">
    <location>
        <begin position="15"/>
        <end position="33"/>
    </location>
</feature>
<accession>A0ABP0G9G6</accession>
<feature type="transmembrane region" description="Helical" evidence="10">
    <location>
        <begin position="53"/>
        <end position="74"/>
    </location>
</feature>
<feature type="compositionally biased region" description="Low complexity" evidence="9">
    <location>
        <begin position="425"/>
        <end position="435"/>
    </location>
</feature>
<gene>
    <name evidence="12" type="ORF">CVLEPA_LOCUS19977</name>
</gene>
<comment type="subcellular location">
    <subcellularLocation>
        <location evidence="1">Cell membrane</location>
        <topology evidence="1">Multi-pass membrane protein</topology>
    </subcellularLocation>
</comment>
<dbReference type="PANTHER" id="PTHR24229">
    <property type="entry name" value="NEUROPEPTIDES RECEPTOR"/>
    <property type="match status" value="1"/>
</dbReference>
<dbReference type="SUPFAM" id="SSF81321">
    <property type="entry name" value="Family A G protein-coupled receptor-like"/>
    <property type="match status" value="1"/>
</dbReference>